<gene>
    <name evidence="5" type="ORF">FHS21_003943</name>
</gene>
<evidence type="ECO:0000256" key="3">
    <source>
        <dbReference type="ARBA" id="ARBA00022801"/>
    </source>
</evidence>
<dbReference type="Pfam" id="PF09126">
    <property type="entry name" value="NaeI"/>
    <property type="match status" value="1"/>
</dbReference>
<dbReference type="GO" id="GO:0009307">
    <property type="term" value="P:DNA restriction-modification system"/>
    <property type="evidence" value="ECO:0007669"/>
    <property type="project" value="InterPro"/>
</dbReference>
<evidence type="ECO:0000256" key="1">
    <source>
        <dbReference type="ARBA" id="ARBA00022722"/>
    </source>
</evidence>
<dbReference type="SUPFAM" id="SSF52980">
    <property type="entry name" value="Restriction endonuclease-like"/>
    <property type="match status" value="1"/>
</dbReference>
<dbReference type="CDD" id="cd22338">
    <property type="entry name" value="NaeI-like"/>
    <property type="match status" value="1"/>
</dbReference>
<keyword evidence="3" id="KW-0378">Hydrolase</keyword>
<evidence type="ECO:0000313" key="6">
    <source>
        <dbReference type="Proteomes" id="UP000554520"/>
    </source>
</evidence>
<dbReference type="InterPro" id="IPR037057">
    <property type="entry name" value="DNA_rep_MutH/T2_RE_sf"/>
</dbReference>
<dbReference type="Gene3D" id="3.40.600.10">
    <property type="entry name" value="DNA mismatch repair MutH/Restriction endonuclease, type II"/>
    <property type="match status" value="1"/>
</dbReference>
<keyword evidence="6" id="KW-1185">Reference proteome</keyword>
<dbReference type="AlphaFoldDB" id="A0A839UG73"/>
<dbReference type="Gene3D" id="1.10.10.10">
    <property type="entry name" value="Winged helix-like DNA-binding domain superfamily/Winged helix DNA-binding domain"/>
    <property type="match status" value="1"/>
</dbReference>
<proteinExistence type="predicted"/>
<dbReference type="Proteomes" id="UP000554520">
    <property type="component" value="Unassembled WGS sequence"/>
</dbReference>
<dbReference type="EMBL" id="JACHXN010000013">
    <property type="protein sequence ID" value="MBB3147519.1"/>
    <property type="molecule type" value="Genomic_DNA"/>
</dbReference>
<dbReference type="GO" id="GO:0003677">
    <property type="term" value="F:DNA binding"/>
    <property type="evidence" value="ECO:0007669"/>
    <property type="project" value="InterPro"/>
</dbReference>
<accession>A0A839UG73</accession>
<evidence type="ECO:0000256" key="2">
    <source>
        <dbReference type="ARBA" id="ARBA00022759"/>
    </source>
</evidence>
<comment type="caution">
    <text evidence="5">The sequence shown here is derived from an EMBL/GenBank/DDBJ whole genome shotgun (WGS) entry which is preliminary data.</text>
</comment>
<sequence length="290" mass="32491">MVSIPLSVEHPDYALLAPIALALVRHAGDQAAFSVEVPALFRQAIDEVIDAPRTNRFTLDETEKTEKTYLGTKIEILLRNHLKLGKGNILDLSVDGYEVDIKNTMGINWTIPLESYGHPALLIRVSERKALCDVGLIVVKDQYLNRGANRDSKRSIAAAAMTNIWWLLRSHPYPPNFWEILPVADRQAILSAGGGTARIASLFEKIQQSPISRIQVQALAQQHDYMKRIRRNGGARDVLAPKGIALLWGQRDRSLIQQLGLGPVTRDQFISFKPLTLDQIDLLRKARHID</sequence>
<protein>
    <recommendedName>
        <fullName evidence="4">Type II restriction enzyme NaeI domain-containing protein</fullName>
    </recommendedName>
</protein>
<dbReference type="GO" id="GO:0009036">
    <property type="term" value="F:type II site-specific deoxyribonuclease activity"/>
    <property type="evidence" value="ECO:0007669"/>
    <property type="project" value="InterPro"/>
</dbReference>
<evidence type="ECO:0000259" key="4">
    <source>
        <dbReference type="Pfam" id="PF09126"/>
    </source>
</evidence>
<reference evidence="5 6" key="1">
    <citation type="submission" date="2020-08" db="EMBL/GenBank/DDBJ databases">
        <title>Genomic Encyclopedia of Type Strains, Phase III (KMG-III): the genomes of soil and plant-associated and newly described type strains.</title>
        <authorList>
            <person name="Whitman W."/>
        </authorList>
    </citation>
    <scope>NUCLEOTIDE SEQUENCE [LARGE SCALE GENOMIC DNA]</scope>
    <source>
        <strain evidence="5 6">CECT 7015</strain>
    </source>
</reference>
<dbReference type="InterPro" id="IPR011335">
    <property type="entry name" value="Restrct_endonuc-II-like"/>
</dbReference>
<name>A0A839UG73_9HYPH</name>
<dbReference type="RefSeq" id="WP_112530403.1">
    <property type="nucleotide sequence ID" value="NZ_JACHXN010000013.1"/>
</dbReference>
<dbReference type="InterPro" id="IPR036388">
    <property type="entry name" value="WH-like_DNA-bd_sf"/>
</dbReference>
<feature type="domain" description="Type II restriction enzyme NaeI" evidence="4">
    <location>
        <begin position="39"/>
        <end position="272"/>
    </location>
</feature>
<keyword evidence="1" id="KW-0540">Nuclease</keyword>
<dbReference type="InterPro" id="IPR015210">
    <property type="entry name" value="NaeI"/>
</dbReference>
<organism evidence="5 6">
    <name type="scientific">Phyllobacterium trifolii</name>
    <dbReference type="NCBI Taxonomy" id="300193"/>
    <lineage>
        <taxon>Bacteria</taxon>
        <taxon>Pseudomonadati</taxon>
        <taxon>Pseudomonadota</taxon>
        <taxon>Alphaproteobacteria</taxon>
        <taxon>Hyphomicrobiales</taxon>
        <taxon>Phyllobacteriaceae</taxon>
        <taxon>Phyllobacterium</taxon>
    </lineage>
</organism>
<keyword evidence="2" id="KW-0255">Endonuclease</keyword>
<evidence type="ECO:0000313" key="5">
    <source>
        <dbReference type="EMBL" id="MBB3147519.1"/>
    </source>
</evidence>